<proteinExistence type="predicted"/>
<accession>A0A434AYN9</accession>
<protein>
    <submittedName>
        <fullName evidence="1">DUF493 family protein</fullName>
    </submittedName>
</protein>
<dbReference type="RefSeq" id="WP_127342513.1">
    <property type="nucleotide sequence ID" value="NZ_RJJX01000002.1"/>
</dbReference>
<comment type="caution">
    <text evidence="1">The sequence shown here is derived from an EMBL/GenBank/DDBJ whole genome shotgun (WGS) entry which is preliminary data.</text>
</comment>
<dbReference type="OrthoDB" id="5616097at2"/>
<gene>
    <name evidence="1" type="ORF">DLK05_03130</name>
</gene>
<dbReference type="InterPro" id="IPR027471">
    <property type="entry name" value="YbeD-like_sf"/>
</dbReference>
<evidence type="ECO:0000313" key="1">
    <source>
        <dbReference type="EMBL" id="RUT79691.1"/>
    </source>
</evidence>
<dbReference type="EMBL" id="RJJX01000002">
    <property type="protein sequence ID" value="RUT79691.1"/>
    <property type="molecule type" value="Genomic_DNA"/>
</dbReference>
<dbReference type="Gene3D" id="3.30.70.260">
    <property type="match status" value="1"/>
</dbReference>
<dbReference type="SUPFAM" id="SSF117991">
    <property type="entry name" value="YbeD/HP0495-like"/>
    <property type="match status" value="1"/>
</dbReference>
<organism evidence="1 2">
    <name type="scientific">Ancylomarina longa</name>
    <dbReference type="NCBI Taxonomy" id="2487017"/>
    <lineage>
        <taxon>Bacteria</taxon>
        <taxon>Pseudomonadati</taxon>
        <taxon>Bacteroidota</taxon>
        <taxon>Bacteroidia</taxon>
        <taxon>Marinilabiliales</taxon>
        <taxon>Marinifilaceae</taxon>
        <taxon>Ancylomarina</taxon>
    </lineage>
</organism>
<keyword evidence="2" id="KW-1185">Reference proteome</keyword>
<name>A0A434AYN9_9BACT</name>
<evidence type="ECO:0000313" key="2">
    <source>
        <dbReference type="Proteomes" id="UP000282985"/>
    </source>
</evidence>
<dbReference type="Proteomes" id="UP000282985">
    <property type="component" value="Unassembled WGS sequence"/>
</dbReference>
<reference evidence="1 2" key="1">
    <citation type="submission" date="2018-11" db="EMBL/GenBank/DDBJ databases">
        <title>Parancylomarina longa gen. nov., sp. nov., isolated from sediments of southern Okinawa.</title>
        <authorList>
            <person name="Fu T."/>
        </authorList>
    </citation>
    <scope>NUCLEOTIDE SEQUENCE [LARGE SCALE GENOMIC DNA]</scope>
    <source>
        <strain evidence="1 2">T3-2 S1-C</strain>
    </source>
</reference>
<sequence>MDQEKYKQMRQQLLDSNNWPSLYMFKFIIPNKEDKLTAIKNLFPENTEFVFKTSRDIRFIGITVKIIMDSPDTVLKIYDQAKNIEGIISL</sequence>
<dbReference type="AlphaFoldDB" id="A0A434AYN9"/>